<keyword evidence="3" id="KW-0238">DNA-binding</keyword>
<accession>S5UGP2</accession>
<dbReference type="AlphaFoldDB" id="S5UGP2"/>
<dbReference type="GO" id="GO:0005634">
    <property type="term" value="C:nucleus"/>
    <property type="evidence" value="ECO:0007669"/>
    <property type="project" value="UniProtKB-SubCell"/>
</dbReference>
<proteinExistence type="evidence at transcript level"/>
<evidence type="ECO:0000256" key="1">
    <source>
        <dbReference type="ARBA" id="ARBA00004123"/>
    </source>
</evidence>
<dbReference type="InterPro" id="IPR050370">
    <property type="entry name" value="HES_HEY"/>
</dbReference>
<feature type="region of interest" description="Disordered" evidence="6">
    <location>
        <begin position="1"/>
        <end position="28"/>
    </location>
</feature>
<dbReference type="SMART" id="SM00353">
    <property type="entry name" value="HLH"/>
    <property type="match status" value="1"/>
</dbReference>
<feature type="compositionally biased region" description="Low complexity" evidence="6">
    <location>
        <begin position="347"/>
        <end position="389"/>
    </location>
</feature>
<sequence length="493" mass="53518">MAEQDEDTGSRSGSSGKSAAEMRKINKPLMEKKRRERINNCLNQLKMFLMDATKKDSSYYSKLEKADILEMSVKYLKNLQRQHLAVAMATDPKVISKYATGYSQCATEVTHYLGKLDGLDQDVKSRLSSHLNNCVQKLNAAASSQTTSTPMTSLPVASTTGHAQPQLVSLAAPSSGILTQQQIDAALGQLGGQLVGQLGGTDNNLINMNDPNSQNNNSQLNQQQTIINQQPQQPQSAVAGVPLLPVQLIPAKLPSGDVVLLLTNNQNQTQTVTPNLTTPIAIPQGVPMVSTAPPTSTVTTDVSPRLPSPRQLVVAPVPHTITPQTPKVSEIPVPDSSTSPKDKVAPTTSLSNMTSFSSMTSPPSKSTLPALNVTSNTSSQTTTPTNYSNLIRPYPAPSFQLNQSFSHINKDQFLTHTLEKPKPLKVETNYPLALDKPRAGPSYHYPSPPSPSEALDLSDPNKDFNNNYQQVPNRNQFLVLDGNPENDPMWRPW</sequence>
<evidence type="ECO:0000256" key="3">
    <source>
        <dbReference type="ARBA" id="ARBA00023125"/>
    </source>
</evidence>
<evidence type="ECO:0000256" key="4">
    <source>
        <dbReference type="ARBA" id="ARBA00023163"/>
    </source>
</evidence>
<evidence type="ECO:0000313" key="9">
    <source>
        <dbReference type="EMBL" id="AGS55441.1"/>
    </source>
</evidence>
<dbReference type="GO" id="GO:0003677">
    <property type="term" value="F:DNA binding"/>
    <property type="evidence" value="ECO:0007669"/>
    <property type="project" value="UniProtKB-KW"/>
</dbReference>
<dbReference type="PROSITE" id="PS51054">
    <property type="entry name" value="ORANGE"/>
    <property type="match status" value="1"/>
</dbReference>
<dbReference type="GO" id="GO:0006355">
    <property type="term" value="P:regulation of DNA-templated transcription"/>
    <property type="evidence" value="ECO:0007669"/>
    <property type="project" value="InterPro"/>
</dbReference>
<dbReference type="SUPFAM" id="SSF47459">
    <property type="entry name" value="HLH, helix-loop-helix DNA-binding domain"/>
    <property type="match status" value="1"/>
</dbReference>
<dbReference type="Gene3D" id="4.10.280.10">
    <property type="entry name" value="Helix-loop-helix DNA-binding domain"/>
    <property type="match status" value="1"/>
</dbReference>
<dbReference type="InterPro" id="IPR011598">
    <property type="entry name" value="bHLH_dom"/>
</dbReference>
<evidence type="ECO:0000259" key="8">
    <source>
        <dbReference type="PROSITE" id="PS51054"/>
    </source>
</evidence>
<dbReference type="GO" id="GO:0046983">
    <property type="term" value="F:protein dimerization activity"/>
    <property type="evidence" value="ECO:0007669"/>
    <property type="project" value="InterPro"/>
</dbReference>
<dbReference type="SUPFAM" id="SSF158457">
    <property type="entry name" value="Orange domain-like"/>
    <property type="match status" value="1"/>
</dbReference>
<feature type="domain" description="Orange" evidence="8">
    <location>
        <begin position="98"/>
        <end position="131"/>
    </location>
</feature>
<evidence type="ECO:0000256" key="6">
    <source>
        <dbReference type="SAM" id="MobiDB-lite"/>
    </source>
</evidence>
<dbReference type="Pfam" id="PF07527">
    <property type="entry name" value="Hairy_orange"/>
    <property type="match status" value="1"/>
</dbReference>
<dbReference type="SMART" id="SM00511">
    <property type="entry name" value="ORANGE"/>
    <property type="match status" value="1"/>
</dbReference>
<dbReference type="PROSITE" id="PS50888">
    <property type="entry name" value="BHLH"/>
    <property type="match status" value="1"/>
</dbReference>
<protein>
    <submittedName>
        <fullName evidence="9">Hairy enhancer of split 7</fullName>
    </submittedName>
</protein>
<feature type="region of interest" description="Disordered" evidence="6">
    <location>
        <begin position="437"/>
        <end position="469"/>
    </location>
</feature>
<evidence type="ECO:0000256" key="2">
    <source>
        <dbReference type="ARBA" id="ARBA00023015"/>
    </source>
</evidence>
<keyword evidence="2" id="KW-0805">Transcription regulation</keyword>
<dbReference type="InterPro" id="IPR036638">
    <property type="entry name" value="HLH_DNA-bd_sf"/>
</dbReference>
<dbReference type="InterPro" id="IPR003650">
    <property type="entry name" value="Orange_dom"/>
</dbReference>
<feature type="region of interest" description="Disordered" evidence="6">
    <location>
        <begin position="317"/>
        <end position="391"/>
    </location>
</feature>
<dbReference type="Pfam" id="PF00010">
    <property type="entry name" value="HLH"/>
    <property type="match status" value="1"/>
</dbReference>
<name>S5UGP2_PLADU</name>
<organism evidence="9">
    <name type="scientific">Platynereis dumerilii</name>
    <name type="common">Dumeril's clam worm</name>
    <dbReference type="NCBI Taxonomy" id="6359"/>
    <lineage>
        <taxon>Eukaryota</taxon>
        <taxon>Metazoa</taxon>
        <taxon>Spiralia</taxon>
        <taxon>Lophotrochozoa</taxon>
        <taxon>Annelida</taxon>
        <taxon>Polychaeta</taxon>
        <taxon>Errantia</taxon>
        <taxon>Phyllodocida</taxon>
        <taxon>Nereididae</taxon>
        <taxon>Platynereis</taxon>
    </lineage>
</organism>
<evidence type="ECO:0000259" key="7">
    <source>
        <dbReference type="PROSITE" id="PS50888"/>
    </source>
</evidence>
<reference evidence="9" key="1">
    <citation type="submission" date="2013-05" db="EMBL/GenBank/DDBJ databases">
        <title>Evolution of a prolific family: the HES/Hey genes of the annelid Platynereis.</title>
        <authorList>
            <person name="Balavoine G."/>
            <person name="Gazave E."/>
        </authorList>
    </citation>
    <scope>NUCLEOTIDE SEQUENCE</scope>
</reference>
<comment type="subcellular location">
    <subcellularLocation>
        <location evidence="1">Nucleus</location>
    </subcellularLocation>
</comment>
<dbReference type="CDD" id="cd11459">
    <property type="entry name" value="bHLH-O_HES1_4"/>
    <property type="match status" value="1"/>
</dbReference>
<dbReference type="Gene3D" id="6.10.250.980">
    <property type="match status" value="1"/>
</dbReference>
<keyword evidence="4" id="KW-0804">Transcription</keyword>
<dbReference type="EMBL" id="KC999045">
    <property type="protein sequence ID" value="AGS55441.1"/>
    <property type="molecule type" value="mRNA"/>
</dbReference>
<dbReference type="PANTHER" id="PTHR10985">
    <property type="entry name" value="BASIC HELIX-LOOP-HELIX TRANSCRIPTION FACTOR, HES-RELATED"/>
    <property type="match status" value="1"/>
</dbReference>
<evidence type="ECO:0000256" key="5">
    <source>
        <dbReference type="ARBA" id="ARBA00023242"/>
    </source>
</evidence>
<feature type="domain" description="BHLH" evidence="7">
    <location>
        <begin position="22"/>
        <end position="79"/>
    </location>
</feature>
<gene>
    <name evidence="9" type="primary">Hes7</name>
</gene>
<keyword evidence="5" id="KW-0539">Nucleus</keyword>
<dbReference type="FunFam" id="4.10.280.10:FF:000009">
    <property type="entry name" value="Transcription factor HES-1"/>
    <property type="match status" value="1"/>
</dbReference>